<sequence length="109" mass="12108">MPLVFKAGAHYTRKQVAGEMVPHRGFPMLAACYREAECECVKEWSTERCGRRGGGGEAAVRQRSIRPSPKRVVVFHNPYGKCYFSHPQHAKSSVGQVASHFSRALTDSS</sequence>
<organism evidence="1 2">
    <name type="scientific">Dallia pectoralis</name>
    <name type="common">Alaska blackfish</name>
    <dbReference type="NCBI Taxonomy" id="75939"/>
    <lineage>
        <taxon>Eukaryota</taxon>
        <taxon>Metazoa</taxon>
        <taxon>Chordata</taxon>
        <taxon>Craniata</taxon>
        <taxon>Vertebrata</taxon>
        <taxon>Euteleostomi</taxon>
        <taxon>Actinopterygii</taxon>
        <taxon>Neopterygii</taxon>
        <taxon>Teleostei</taxon>
        <taxon>Protacanthopterygii</taxon>
        <taxon>Esociformes</taxon>
        <taxon>Umbridae</taxon>
        <taxon>Dallia</taxon>
    </lineage>
</organism>
<evidence type="ECO:0000313" key="2">
    <source>
        <dbReference type="Proteomes" id="UP001157502"/>
    </source>
</evidence>
<gene>
    <name evidence="1" type="ORF">DPEC_G00216280</name>
</gene>
<name>A0ACC2G2W9_DALPE</name>
<accession>A0ACC2G2W9</accession>
<reference evidence="1" key="1">
    <citation type="submission" date="2021-05" db="EMBL/GenBank/DDBJ databases">
        <authorList>
            <person name="Pan Q."/>
            <person name="Jouanno E."/>
            <person name="Zahm M."/>
            <person name="Klopp C."/>
            <person name="Cabau C."/>
            <person name="Louis A."/>
            <person name="Berthelot C."/>
            <person name="Parey E."/>
            <person name="Roest Crollius H."/>
            <person name="Montfort J."/>
            <person name="Robinson-Rechavi M."/>
            <person name="Bouchez O."/>
            <person name="Lampietro C."/>
            <person name="Lopez Roques C."/>
            <person name="Donnadieu C."/>
            <person name="Postlethwait J."/>
            <person name="Bobe J."/>
            <person name="Dillon D."/>
            <person name="Chandos A."/>
            <person name="von Hippel F."/>
            <person name="Guiguen Y."/>
        </authorList>
    </citation>
    <scope>NUCLEOTIDE SEQUENCE</scope>
    <source>
        <strain evidence="1">YG-Jan2019</strain>
    </source>
</reference>
<keyword evidence="2" id="KW-1185">Reference proteome</keyword>
<comment type="caution">
    <text evidence="1">The sequence shown here is derived from an EMBL/GenBank/DDBJ whole genome shotgun (WGS) entry which is preliminary data.</text>
</comment>
<evidence type="ECO:0000313" key="1">
    <source>
        <dbReference type="EMBL" id="KAJ7997835.1"/>
    </source>
</evidence>
<dbReference type="Proteomes" id="UP001157502">
    <property type="component" value="Chromosome 18"/>
</dbReference>
<dbReference type="EMBL" id="CM055745">
    <property type="protein sequence ID" value="KAJ7997835.1"/>
    <property type="molecule type" value="Genomic_DNA"/>
</dbReference>
<proteinExistence type="predicted"/>
<protein>
    <submittedName>
        <fullName evidence="1">Uncharacterized protein</fullName>
    </submittedName>
</protein>